<dbReference type="Pfam" id="PF00001">
    <property type="entry name" value="7tm_1"/>
    <property type="match status" value="1"/>
</dbReference>
<evidence type="ECO:0000259" key="11">
    <source>
        <dbReference type="PROSITE" id="PS50262"/>
    </source>
</evidence>
<accession>G7Y5Y0</accession>
<dbReference type="InterPro" id="IPR000276">
    <property type="entry name" value="GPCR_Rhodpsn"/>
</dbReference>
<dbReference type="PANTHER" id="PTHR24248">
    <property type="entry name" value="ADRENERGIC RECEPTOR-RELATED G-PROTEIN COUPLED RECEPTOR"/>
    <property type="match status" value="1"/>
</dbReference>
<protein>
    <submittedName>
        <fullName evidence="12">Dopamine D1-like receptor</fullName>
    </submittedName>
</protein>
<feature type="transmembrane region" description="Helical" evidence="10">
    <location>
        <begin position="123"/>
        <end position="145"/>
    </location>
</feature>
<dbReference type="PANTHER" id="PTHR24248:SF66">
    <property type="entry name" value="OCTOPAMINE RECEPTOR BETA-3R"/>
    <property type="match status" value="1"/>
</dbReference>
<dbReference type="PROSITE" id="PS50262">
    <property type="entry name" value="G_PROTEIN_RECEP_F1_2"/>
    <property type="match status" value="1"/>
</dbReference>
<evidence type="ECO:0000313" key="12">
    <source>
        <dbReference type="EMBL" id="GAA48366.1"/>
    </source>
</evidence>
<keyword evidence="3 10" id="KW-0812">Transmembrane</keyword>
<dbReference type="PRINTS" id="PR00237">
    <property type="entry name" value="GPCRRHODOPSN"/>
</dbReference>
<reference evidence="12" key="1">
    <citation type="journal article" date="2011" name="Genome Biol.">
        <title>The draft genome of the carcinogenic human liver fluke Clonorchis sinensis.</title>
        <authorList>
            <person name="Wang X."/>
            <person name="Chen W."/>
            <person name="Huang Y."/>
            <person name="Sun J."/>
            <person name="Men J."/>
            <person name="Liu H."/>
            <person name="Luo F."/>
            <person name="Guo L."/>
            <person name="Lv X."/>
            <person name="Deng C."/>
            <person name="Zhou C."/>
            <person name="Fan Y."/>
            <person name="Li X."/>
            <person name="Huang L."/>
            <person name="Hu Y."/>
            <person name="Liang C."/>
            <person name="Hu X."/>
            <person name="Xu J."/>
            <person name="Yu X."/>
        </authorList>
    </citation>
    <scope>NUCLEOTIDE SEQUENCE [LARGE SCALE GENOMIC DNA]</scope>
    <source>
        <strain evidence="12">Henan</strain>
    </source>
</reference>
<evidence type="ECO:0000256" key="4">
    <source>
        <dbReference type="ARBA" id="ARBA00022989"/>
    </source>
</evidence>
<evidence type="ECO:0000313" key="13">
    <source>
        <dbReference type="Proteomes" id="UP000008909"/>
    </source>
</evidence>
<evidence type="ECO:0000256" key="2">
    <source>
        <dbReference type="ARBA" id="ARBA00022475"/>
    </source>
</evidence>
<dbReference type="AlphaFoldDB" id="G7Y5Y0"/>
<feature type="transmembrane region" description="Helical" evidence="10">
    <location>
        <begin position="464"/>
        <end position="486"/>
    </location>
</feature>
<keyword evidence="5" id="KW-0297">G-protein coupled receptor</keyword>
<keyword evidence="4 10" id="KW-1133">Transmembrane helix</keyword>
<organism evidence="12 13">
    <name type="scientific">Clonorchis sinensis</name>
    <name type="common">Chinese liver fluke</name>
    <dbReference type="NCBI Taxonomy" id="79923"/>
    <lineage>
        <taxon>Eukaryota</taxon>
        <taxon>Metazoa</taxon>
        <taxon>Spiralia</taxon>
        <taxon>Lophotrochozoa</taxon>
        <taxon>Platyhelminthes</taxon>
        <taxon>Trematoda</taxon>
        <taxon>Digenea</taxon>
        <taxon>Opisthorchiida</taxon>
        <taxon>Opisthorchiata</taxon>
        <taxon>Opisthorchiidae</taxon>
        <taxon>Clonorchis</taxon>
    </lineage>
</organism>
<evidence type="ECO:0000256" key="3">
    <source>
        <dbReference type="ARBA" id="ARBA00022692"/>
    </source>
</evidence>
<dbReference type="InterPro" id="IPR017452">
    <property type="entry name" value="GPCR_Rhodpsn_7TM"/>
</dbReference>
<evidence type="ECO:0000256" key="8">
    <source>
        <dbReference type="ARBA" id="ARBA00023224"/>
    </source>
</evidence>
<dbReference type="GO" id="GO:0071880">
    <property type="term" value="P:adenylate cyclase-activating adrenergic receptor signaling pathway"/>
    <property type="evidence" value="ECO:0007669"/>
    <property type="project" value="TreeGrafter"/>
</dbReference>
<keyword evidence="13" id="KW-1185">Reference proteome</keyword>
<keyword evidence="6 10" id="KW-0472">Membrane</keyword>
<evidence type="ECO:0000256" key="9">
    <source>
        <dbReference type="SAM" id="MobiDB-lite"/>
    </source>
</evidence>
<feature type="domain" description="G-protein coupled receptors family 1 profile" evidence="11">
    <location>
        <begin position="66"/>
        <end position="483"/>
    </location>
</feature>
<evidence type="ECO:0000256" key="7">
    <source>
        <dbReference type="ARBA" id="ARBA00023170"/>
    </source>
</evidence>
<feature type="transmembrane region" description="Helical" evidence="10">
    <location>
        <begin position="429"/>
        <end position="449"/>
    </location>
</feature>
<dbReference type="SMART" id="SM01381">
    <property type="entry name" value="7TM_GPCR_Srsx"/>
    <property type="match status" value="1"/>
</dbReference>
<feature type="transmembrane region" description="Helical" evidence="10">
    <location>
        <begin position="50"/>
        <end position="74"/>
    </location>
</feature>
<gene>
    <name evidence="12" type="ORF">CLF_101518</name>
</gene>
<evidence type="ECO:0000256" key="6">
    <source>
        <dbReference type="ARBA" id="ARBA00023136"/>
    </source>
</evidence>
<dbReference type="Proteomes" id="UP000008909">
    <property type="component" value="Unassembled WGS sequence"/>
</dbReference>
<keyword evidence="2" id="KW-1003">Cell membrane</keyword>
<feature type="transmembrane region" description="Helical" evidence="10">
    <location>
        <begin position="165"/>
        <end position="183"/>
    </location>
</feature>
<proteinExistence type="predicted"/>
<dbReference type="EMBL" id="DF142885">
    <property type="protein sequence ID" value="GAA48366.1"/>
    <property type="molecule type" value="Genomic_DNA"/>
</dbReference>
<feature type="region of interest" description="Disordered" evidence="9">
    <location>
        <begin position="273"/>
        <end position="292"/>
    </location>
</feature>
<evidence type="ECO:0000256" key="5">
    <source>
        <dbReference type="ARBA" id="ARBA00023040"/>
    </source>
</evidence>
<dbReference type="Gene3D" id="1.20.1070.10">
    <property type="entry name" value="Rhodopsin 7-helix transmembrane proteins"/>
    <property type="match status" value="2"/>
</dbReference>
<keyword evidence="7 12" id="KW-0675">Receptor</keyword>
<name>G7Y5Y0_CLOSI</name>
<comment type="subcellular location">
    <subcellularLocation>
        <location evidence="1">Cell membrane</location>
        <topology evidence="1">Multi-pass membrane protein</topology>
    </subcellularLocation>
</comment>
<dbReference type="GO" id="GO:0043410">
    <property type="term" value="P:positive regulation of MAPK cascade"/>
    <property type="evidence" value="ECO:0007669"/>
    <property type="project" value="TreeGrafter"/>
</dbReference>
<evidence type="ECO:0000256" key="10">
    <source>
        <dbReference type="SAM" id="Phobius"/>
    </source>
</evidence>
<dbReference type="SUPFAM" id="SSF81321">
    <property type="entry name" value="Family A G protein-coupled receptor-like"/>
    <property type="match status" value="1"/>
</dbReference>
<feature type="transmembrane region" description="Helical" evidence="10">
    <location>
        <begin position="86"/>
        <end position="111"/>
    </location>
</feature>
<sequence>MSATETITSYNVHPQQQHQQHTCNYNLRTLGDIPSLFEQSITPELSSRHLVVLGFVSVLVTMTILGNTLICVAAATNRQLRHRSNVFFVSLAITNLLYAAIVMTFSVAYNIFPPSLFTDAVCISFQTLDSLFCAASILHLVAIAFDRLIHISSPLTYSRTCTTKIHFVVISVLWIVGVLLAFLPQPLGCAIHRHSETACFQKSNNSMDRQDQCDQELTHAEVFARTCYHQSKLLCALFHAVFVFIIPLTIMLLIYSRLFLLTRKHLVQIKNQKLTSETGGKQDEKTAETNNQSCNPSLNGCASTSSLRSAFFVDTGEELTMAPKYLTDLAGFQELPPLEKPIRTSVPRPKPRHCKSALDTRELTSFTNNTSRTNLFSRQRNSLTVPTHSLLRRYSDNSRCSVLMCVKPKFSVLSSSAKPYNNLHSEYKAAVTLGLVLGSFLLCWLPMFLLDSISALCDCIPKNLFFAATWLGYSNACVNPIIYSVLNSKFRRACIKLLCNCCRPKEKDEQYGLAKLRFTGNTTIQLALGTIPWKNRDFNACVRKGENNTNR</sequence>
<evidence type="ECO:0000256" key="1">
    <source>
        <dbReference type="ARBA" id="ARBA00004651"/>
    </source>
</evidence>
<dbReference type="GO" id="GO:0004930">
    <property type="term" value="F:G protein-coupled receptor activity"/>
    <property type="evidence" value="ECO:0007669"/>
    <property type="project" value="UniProtKB-KW"/>
</dbReference>
<feature type="transmembrane region" description="Helical" evidence="10">
    <location>
        <begin position="236"/>
        <end position="255"/>
    </location>
</feature>
<reference key="2">
    <citation type="submission" date="2011-10" db="EMBL/GenBank/DDBJ databases">
        <title>The genome and transcriptome sequence of Clonorchis sinensis provide insights into the carcinogenic liver fluke.</title>
        <authorList>
            <person name="Wang X."/>
            <person name="Huang Y."/>
            <person name="Chen W."/>
            <person name="Liu H."/>
            <person name="Guo L."/>
            <person name="Chen Y."/>
            <person name="Luo F."/>
            <person name="Zhou W."/>
            <person name="Sun J."/>
            <person name="Mao Q."/>
            <person name="Liang P."/>
            <person name="Zhou C."/>
            <person name="Tian Y."/>
            <person name="Men J."/>
            <person name="Lv X."/>
            <person name="Huang L."/>
            <person name="Zhou J."/>
            <person name="Hu Y."/>
            <person name="Li R."/>
            <person name="Zhang F."/>
            <person name="Lei H."/>
            <person name="Li X."/>
            <person name="Hu X."/>
            <person name="Liang C."/>
            <person name="Xu J."/>
            <person name="Wu Z."/>
            <person name="Yu X."/>
        </authorList>
    </citation>
    <scope>NUCLEOTIDE SEQUENCE</scope>
    <source>
        <strain>Henan</strain>
    </source>
</reference>
<dbReference type="GO" id="GO:0005886">
    <property type="term" value="C:plasma membrane"/>
    <property type="evidence" value="ECO:0007669"/>
    <property type="project" value="UniProtKB-SubCell"/>
</dbReference>
<keyword evidence="8" id="KW-0807">Transducer</keyword>